<evidence type="ECO:0000256" key="1">
    <source>
        <dbReference type="SAM" id="MobiDB-lite"/>
    </source>
</evidence>
<feature type="region of interest" description="Disordered" evidence="1">
    <location>
        <begin position="1"/>
        <end position="74"/>
    </location>
</feature>
<keyword evidence="4" id="KW-1185">Reference proteome</keyword>
<evidence type="ECO:0000256" key="2">
    <source>
        <dbReference type="SAM" id="Phobius"/>
    </source>
</evidence>
<protein>
    <submittedName>
        <fullName evidence="3">Uncharacterized protein</fullName>
    </submittedName>
</protein>
<dbReference type="InParanoid" id="C1E4P3"/>
<dbReference type="AlphaFoldDB" id="C1E4P3"/>
<dbReference type="KEGG" id="mis:MICPUN_108150"/>
<name>C1E4P3_MICCC</name>
<gene>
    <name evidence="3" type="ORF">MICPUN_108150</name>
</gene>
<keyword evidence="2" id="KW-1133">Transmembrane helix</keyword>
<evidence type="ECO:0000313" key="3">
    <source>
        <dbReference type="EMBL" id="ACO62754.1"/>
    </source>
</evidence>
<keyword evidence="2" id="KW-0812">Transmembrane</keyword>
<accession>C1E4P3</accession>
<dbReference type="EMBL" id="CP001325">
    <property type="protein sequence ID" value="ACO62754.1"/>
    <property type="molecule type" value="Genomic_DNA"/>
</dbReference>
<evidence type="ECO:0000313" key="4">
    <source>
        <dbReference type="Proteomes" id="UP000002009"/>
    </source>
</evidence>
<dbReference type="RefSeq" id="XP_002501496.1">
    <property type="nucleotide sequence ID" value="XM_002501450.1"/>
</dbReference>
<proteinExistence type="predicted"/>
<keyword evidence="2" id="KW-0472">Membrane</keyword>
<feature type="compositionally biased region" description="Basic and acidic residues" evidence="1">
    <location>
        <begin position="63"/>
        <end position="74"/>
    </location>
</feature>
<sequence length="154" mass="16466">MSAATRVCTVASHASRLRREKMRGGARPTRHVVTGSRLSHREVASASSGNDGSGGGEDEEDAVPERYRERSDSNRWMKAGSMGSRYARSDVEVTWGMIGVAAFLAVLSTGAVGWLVLTAPSANSPQYRRSDGLDDVVLGLVEEEPAKADPYGQV</sequence>
<dbReference type="GeneID" id="8243182"/>
<reference evidence="3 4" key="1">
    <citation type="journal article" date="2009" name="Science">
        <title>Green evolution and dynamic adaptations revealed by genomes of the marine picoeukaryotes Micromonas.</title>
        <authorList>
            <person name="Worden A.Z."/>
            <person name="Lee J.H."/>
            <person name="Mock T."/>
            <person name="Rouze P."/>
            <person name="Simmons M.P."/>
            <person name="Aerts A.L."/>
            <person name="Allen A.E."/>
            <person name="Cuvelier M.L."/>
            <person name="Derelle E."/>
            <person name="Everett M.V."/>
            <person name="Foulon E."/>
            <person name="Grimwood J."/>
            <person name="Gundlach H."/>
            <person name="Henrissat B."/>
            <person name="Napoli C."/>
            <person name="McDonald S.M."/>
            <person name="Parker M.S."/>
            <person name="Rombauts S."/>
            <person name="Salamov A."/>
            <person name="Von Dassow P."/>
            <person name="Badger J.H."/>
            <person name="Coutinho P.M."/>
            <person name="Demir E."/>
            <person name="Dubchak I."/>
            <person name="Gentemann C."/>
            <person name="Eikrem W."/>
            <person name="Gready J.E."/>
            <person name="John U."/>
            <person name="Lanier W."/>
            <person name="Lindquist E.A."/>
            <person name="Lucas S."/>
            <person name="Mayer K.F."/>
            <person name="Moreau H."/>
            <person name="Not F."/>
            <person name="Otillar R."/>
            <person name="Panaud O."/>
            <person name="Pangilinan J."/>
            <person name="Paulsen I."/>
            <person name="Piegu B."/>
            <person name="Poliakov A."/>
            <person name="Robbens S."/>
            <person name="Schmutz J."/>
            <person name="Toulza E."/>
            <person name="Wyss T."/>
            <person name="Zelensky A."/>
            <person name="Zhou K."/>
            <person name="Armbrust E.V."/>
            <person name="Bhattacharya D."/>
            <person name="Goodenough U.W."/>
            <person name="Van de Peer Y."/>
            <person name="Grigoriev I.V."/>
        </authorList>
    </citation>
    <scope>NUCLEOTIDE SEQUENCE [LARGE SCALE GENOMIC DNA]</scope>
    <source>
        <strain evidence="4">RCC299 / NOUM17</strain>
    </source>
</reference>
<organism evidence="3 4">
    <name type="scientific">Micromonas commoda (strain RCC299 / NOUM17 / CCMP2709)</name>
    <name type="common">Picoplanktonic green alga</name>
    <dbReference type="NCBI Taxonomy" id="296587"/>
    <lineage>
        <taxon>Eukaryota</taxon>
        <taxon>Viridiplantae</taxon>
        <taxon>Chlorophyta</taxon>
        <taxon>Mamiellophyceae</taxon>
        <taxon>Mamiellales</taxon>
        <taxon>Mamiellaceae</taxon>
        <taxon>Micromonas</taxon>
    </lineage>
</organism>
<dbReference type="Proteomes" id="UP000002009">
    <property type="component" value="Chromosome 4"/>
</dbReference>
<feature type="transmembrane region" description="Helical" evidence="2">
    <location>
        <begin position="95"/>
        <end position="119"/>
    </location>
</feature>